<dbReference type="EMBL" id="HG723123">
    <property type="protein sequence ID" value="CDJ65319.1"/>
    <property type="molecule type" value="Genomic_DNA"/>
</dbReference>
<dbReference type="RefSeq" id="XP_013433786.1">
    <property type="nucleotide sequence ID" value="XM_013578332.1"/>
</dbReference>
<keyword evidence="3" id="KW-1185">Reference proteome</keyword>
<feature type="compositionally biased region" description="Basic residues" evidence="1">
    <location>
        <begin position="18"/>
        <end position="39"/>
    </location>
</feature>
<feature type="compositionally biased region" description="Low complexity" evidence="1">
    <location>
        <begin position="1"/>
        <end position="14"/>
    </location>
</feature>
<feature type="region of interest" description="Disordered" evidence="1">
    <location>
        <begin position="184"/>
        <end position="223"/>
    </location>
</feature>
<evidence type="ECO:0000313" key="2">
    <source>
        <dbReference type="EMBL" id="CDJ65319.1"/>
    </source>
</evidence>
<proteinExistence type="predicted"/>
<evidence type="ECO:0000313" key="3">
    <source>
        <dbReference type="Proteomes" id="UP000030754"/>
    </source>
</evidence>
<protein>
    <submittedName>
        <fullName evidence="2">Uncharacterized protein</fullName>
    </submittedName>
</protein>
<feature type="compositionally biased region" description="Basic and acidic residues" evidence="1">
    <location>
        <begin position="40"/>
        <end position="50"/>
    </location>
</feature>
<reference evidence="2" key="1">
    <citation type="submission" date="2013-10" db="EMBL/GenBank/DDBJ databases">
        <title>Genomic analysis of the causative agents of coccidiosis in chickens.</title>
        <authorList>
            <person name="Reid A.J."/>
            <person name="Blake D."/>
            <person name="Billington K."/>
            <person name="Browne H."/>
            <person name="Dunn M."/>
            <person name="Hung S."/>
            <person name="Kawahara F."/>
            <person name="Miranda-Saavedra D."/>
            <person name="Mourier T."/>
            <person name="Nagra H."/>
            <person name="Otto T.D."/>
            <person name="Rawlings N."/>
            <person name="Sanchez A."/>
            <person name="Sanders M."/>
            <person name="Subramaniam C."/>
            <person name="Tay Y."/>
            <person name="Dear P."/>
            <person name="Doerig C."/>
            <person name="Gruber A."/>
            <person name="Parkinson J."/>
            <person name="Shirley M."/>
            <person name="Wan K.L."/>
            <person name="Berriman M."/>
            <person name="Tomley F."/>
            <person name="Pain A."/>
        </authorList>
    </citation>
    <scope>NUCLEOTIDE SEQUENCE [LARGE SCALE GENOMIC DNA]</scope>
    <source>
        <strain evidence="2">Houghton</strain>
    </source>
</reference>
<gene>
    <name evidence="2" type="ORF">ENH_00003910</name>
</gene>
<dbReference type="GeneID" id="25470584"/>
<dbReference type="Proteomes" id="UP000030754">
    <property type="component" value="Unassembled WGS sequence"/>
</dbReference>
<dbReference type="VEuPathDB" id="ToxoDB:ENH_00003910"/>
<accession>U6MS67</accession>
<name>U6MS67_9EIME</name>
<organism evidence="2 3">
    <name type="scientific">Eimeria necatrix</name>
    <dbReference type="NCBI Taxonomy" id="51315"/>
    <lineage>
        <taxon>Eukaryota</taxon>
        <taxon>Sar</taxon>
        <taxon>Alveolata</taxon>
        <taxon>Apicomplexa</taxon>
        <taxon>Conoidasida</taxon>
        <taxon>Coccidia</taxon>
        <taxon>Eucoccidiorida</taxon>
        <taxon>Eimeriorina</taxon>
        <taxon>Eimeriidae</taxon>
        <taxon>Eimeria</taxon>
    </lineage>
</organism>
<dbReference type="AlphaFoldDB" id="U6MS67"/>
<reference evidence="2" key="2">
    <citation type="submission" date="2013-10" db="EMBL/GenBank/DDBJ databases">
        <authorList>
            <person name="Aslett M."/>
        </authorList>
    </citation>
    <scope>NUCLEOTIDE SEQUENCE [LARGE SCALE GENOMIC DNA]</scope>
    <source>
        <strain evidence="2">Houghton</strain>
    </source>
</reference>
<sequence>MGHSSGSSSEVEGGNISRSKKRKAKKERKKSKKKSREKHTKREEEHSQVDAIDKEDADRLLISLLRLSPQMEKELLDVFEQLDSWGIVYLHDLGDLRLRKKLRHLFRALCVGEVEGEKGKGWRKALTYKNSLSKLVKRRCKELRSQLDMSSFPSELQQPEVHESEENPAKELAFDAERAERKAEEAVQRWRGEQPQDSGLLPTESTQEELAHQSTVAGGAPRREEWMLEAPAYLRCLATDDKPAAKRMKILQQKKKDDEEAVRVKAVMDEWNKSRKLQSLREMREQGDFAEGEEAYKRWKRSMDAARNVWGKRAAEQAVEQEFQDDAKKGQPWQRFDRDRDLQARVTRQIPREDYEKLLEETKLSARFKSSWQTSFL</sequence>
<dbReference type="OrthoDB" id="366232at2759"/>
<feature type="compositionally biased region" description="Basic and acidic residues" evidence="1">
    <location>
        <begin position="184"/>
        <end position="194"/>
    </location>
</feature>
<evidence type="ECO:0000256" key="1">
    <source>
        <dbReference type="SAM" id="MobiDB-lite"/>
    </source>
</evidence>
<feature type="region of interest" description="Disordered" evidence="1">
    <location>
        <begin position="1"/>
        <end position="50"/>
    </location>
</feature>